<keyword evidence="3" id="KW-1185">Reference proteome</keyword>
<organism evidence="2 3">
    <name type="scientific">Sphingobacterium nematocida</name>
    <dbReference type="NCBI Taxonomy" id="1513896"/>
    <lineage>
        <taxon>Bacteria</taxon>
        <taxon>Pseudomonadati</taxon>
        <taxon>Bacteroidota</taxon>
        <taxon>Sphingobacteriia</taxon>
        <taxon>Sphingobacteriales</taxon>
        <taxon>Sphingobacteriaceae</taxon>
        <taxon>Sphingobacterium</taxon>
    </lineage>
</organism>
<dbReference type="OrthoDB" id="9802842at2"/>
<feature type="transmembrane region" description="Helical" evidence="1">
    <location>
        <begin position="190"/>
        <end position="215"/>
    </location>
</feature>
<feature type="transmembrane region" description="Helical" evidence="1">
    <location>
        <begin position="152"/>
        <end position="170"/>
    </location>
</feature>
<reference evidence="3" key="1">
    <citation type="submission" date="2017-02" db="EMBL/GenBank/DDBJ databases">
        <authorList>
            <person name="Varghese N."/>
            <person name="Submissions S."/>
        </authorList>
    </citation>
    <scope>NUCLEOTIDE SEQUENCE [LARGE SCALE GENOMIC DNA]</scope>
    <source>
        <strain evidence="3">DSM 24091</strain>
    </source>
</reference>
<keyword evidence="1" id="KW-1133">Transmembrane helix</keyword>
<protein>
    <submittedName>
        <fullName evidence="2">Succinate dehydrogenase / fumarate reductase cytochrome b subunit</fullName>
    </submittedName>
</protein>
<dbReference type="RefSeq" id="WP_079640458.1">
    <property type="nucleotide sequence ID" value="NZ_FUZF01000001.1"/>
</dbReference>
<dbReference type="GO" id="GO:0016020">
    <property type="term" value="C:membrane"/>
    <property type="evidence" value="ECO:0007669"/>
    <property type="project" value="InterPro"/>
</dbReference>
<dbReference type="InterPro" id="IPR011138">
    <property type="entry name" value="Cytochrome_b-558"/>
</dbReference>
<dbReference type="EMBL" id="FUZF01000001">
    <property type="protein sequence ID" value="SKB37326.1"/>
    <property type="molecule type" value="Genomic_DNA"/>
</dbReference>
<keyword evidence="1" id="KW-0812">Transmembrane</keyword>
<feature type="transmembrane region" description="Helical" evidence="1">
    <location>
        <begin position="99"/>
        <end position="119"/>
    </location>
</feature>
<dbReference type="STRING" id="1513896.SAMN05660841_00094"/>
<feature type="transmembrane region" description="Helical" evidence="1">
    <location>
        <begin position="59"/>
        <end position="78"/>
    </location>
</feature>
<dbReference type="SUPFAM" id="SSF81343">
    <property type="entry name" value="Fumarate reductase respiratory complex transmembrane subunits"/>
    <property type="match status" value="1"/>
</dbReference>
<sequence length="218" mass="25421">MLTTLSRKMLLCLTGLFLAFFLTIHLLGNLQLFMPEEEARLQFNWYSNFLSGNALIKMVSYVLYLSIILHVADALIVTMKNSKSSKGYQKDQRGRASKWYSRNMGILGSLILIFLVIHFKNFWYVYKFGELPLDSNGHRDLYLLVVTTFQEWWYVVIYVLSMVALCYHLIHGLHSAFRTLGLFHPKYMRWLKIAGEVYAVLICVGFAMMPIYIYISRG</sequence>
<gene>
    <name evidence="2" type="ORF">SAMN05660841_00094</name>
</gene>
<keyword evidence="1" id="KW-0472">Membrane</keyword>
<dbReference type="NCBIfam" id="TIGR02046">
    <property type="entry name" value="sdhC_b558_fam"/>
    <property type="match status" value="1"/>
</dbReference>
<evidence type="ECO:0000313" key="2">
    <source>
        <dbReference type="EMBL" id="SKB37326.1"/>
    </source>
</evidence>
<proteinExistence type="predicted"/>
<dbReference type="CDD" id="cd03498">
    <property type="entry name" value="SQR_TypeB_2_TM"/>
    <property type="match status" value="1"/>
</dbReference>
<dbReference type="AlphaFoldDB" id="A0A1T5AQY3"/>
<dbReference type="InterPro" id="IPR034804">
    <property type="entry name" value="SQR/QFR_C/D"/>
</dbReference>
<name>A0A1T5AQY3_9SPHI</name>
<evidence type="ECO:0000313" key="3">
    <source>
        <dbReference type="Proteomes" id="UP000190150"/>
    </source>
</evidence>
<evidence type="ECO:0000256" key="1">
    <source>
        <dbReference type="SAM" id="Phobius"/>
    </source>
</evidence>
<accession>A0A1T5AQY3</accession>
<dbReference type="Gene3D" id="1.20.1300.10">
    <property type="entry name" value="Fumarate reductase/succinate dehydrogenase, transmembrane subunit"/>
    <property type="match status" value="1"/>
</dbReference>
<dbReference type="Proteomes" id="UP000190150">
    <property type="component" value="Unassembled WGS sequence"/>
</dbReference>